<organism evidence="2 3">
    <name type="scientific">Asanoa ferruginea</name>
    <dbReference type="NCBI Taxonomy" id="53367"/>
    <lineage>
        <taxon>Bacteria</taxon>
        <taxon>Bacillati</taxon>
        <taxon>Actinomycetota</taxon>
        <taxon>Actinomycetes</taxon>
        <taxon>Micromonosporales</taxon>
        <taxon>Micromonosporaceae</taxon>
        <taxon>Asanoa</taxon>
    </lineage>
</organism>
<dbReference type="GO" id="GO:0043531">
    <property type="term" value="F:ADP binding"/>
    <property type="evidence" value="ECO:0007669"/>
    <property type="project" value="InterPro"/>
</dbReference>
<dbReference type="SUPFAM" id="SSF48452">
    <property type="entry name" value="TPR-like"/>
    <property type="match status" value="2"/>
</dbReference>
<evidence type="ECO:0000313" key="3">
    <source>
        <dbReference type="Proteomes" id="UP000256913"/>
    </source>
</evidence>
<dbReference type="InterPro" id="IPR002182">
    <property type="entry name" value="NB-ARC"/>
</dbReference>
<dbReference type="SMART" id="SM00382">
    <property type="entry name" value="AAA"/>
    <property type="match status" value="1"/>
</dbReference>
<reference evidence="2 3" key="1">
    <citation type="submission" date="2018-08" db="EMBL/GenBank/DDBJ databases">
        <title>Sequencing the genomes of 1000 actinobacteria strains.</title>
        <authorList>
            <person name="Klenk H.-P."/>
        </authorList>
    </citation>
    <scope>NUCLEOTIDE SEQUENCE [LARGE SCALE GENOMIC DNA]</scope>
    <source>
        <strain evidence="2 3">DSM 44099</strain>
    </source>
</reference>
<dbReference type="PRINTS" id="PR00364">
    <property type="entry name" value="DISEASERSIST"/>
</dbReference>
<accession>A0A3D9ZRI2</accession>
<feature type="domain" description="AAA+ ATPase" evidence="1">
    <location>
        <begin position="101"/>
        <end position="236"/>
    </location>
</feature>
<dbReference type="InterPro" id="IPR003593">
    <property type="entry name" value="AAA+_ATPase"/>
</dbReference>
<dbReference type="Pfam" id="PF00931">
    <property type="entry name" value="NB-ARC"/>
    <property type="match status" value="1"/>
</dbReference>
<dbReference type="InterPro" id="IPR011990">
    <property type="entry name" value="TPR-like_helical_dom_sf"/>
</dbReference>
<proteinExistence type="predicted"/>
<dbReference type="RefSeq" id="WP_170216038.1">
    <property type="nucleotide sequence ID" value="NZ_BONB01000058.1"/>
</dbReference>
<sequence length="772" mass="80044">MRGKGGLLRAALASTLLSVLLAVAVNVATGGTLPAPLAPLAPYAWVVVALAAAVTTVIAIREGGAPDAPSPVARPAQLRAAAGYTGRAADLAKLRRLVEEKHPVVVVTGAPGVGKSALAAHAAHALRGGYPDGQLFAPLGGGSGLLADPATVLADLLDALDAPVAGPADAERLAARYRSVLAGRRVLVLLDDARDAAQVRPLLPGTPGCLVLVTSRSALADLAGAVSHELAMLGDDDALALLRAAGAGDRVDAEPAAAREVVAACGALPLALQVAGGRLRARPNWTLGDLAARLRDERARLDELTVGDLGVRASFATAYRDLPEEQRAAFRTLGAFPGRDLAAGAAAALTGGASMMEPLVDARLVEAPAGGRYGLHDLMRLFARERLAETPDAAAPALRRLVDWYAGMLAGAALPDAEAEAENVALTVRHLVDHGAPAEAARLAEAADESLLQRVEQPHFLTISRDRLRADEAIGDPVAIAKARTRLGQVENAFGYVATGVDLLTDALERWAVIGDPDWLARTRQGLGIALRDAGQHGAALALLSEARAHFEAVGDQRREVQVLGDLGSLMLSRHQPGEAVALMERARALSATAPLQVHEKAWVLLTLGTAYANSGREVEALPLIEQARADFHRPANWSGEGYALTALGNLADAAGDYATAARWHAEAMAAFARVDHQPGMGHATEAAAHTQAHSGDALAASAAYGRAAEIYGALGNRANQGLDLLWQAEQLIALGRRAEADAAAERAEALLAGSDLPIADLVRARVRALRE</sequence>
<protein>
    <submittedName>
        <fullName evidence="2">Putative ATPase</fullName>
    </submittedName>
</protein>
<dbReference type="Proteomes" id="UP000256913">
    <property type="component" value="Unassembled WGS sequence"/>
</dbReference>
<dbReference type="EMBL" id="QUMQ01000001">
    <property type="protein sequence ID" value="REF99821.1"/>
    <property type="molecule type" value="Genomic_DNA"/>
</dbReference>
<gene>
    <name evidence="2" type="ORF">DFJ67_5865</name>
</gene>
<dbReference type="Gene3D" id="1.25.40.10">
    <property type="entry name" value="Tetratricopeptide repeat domain"/>
    <property type="match status" value="2"/>
</dbReference>
<dbReference type="AlphaFoldDB" id="A0A3D9ZRI2"/>
<dbReference type="Gene3D" id="3.40.50.300">
    <property type="entry name" value="P-loop containing nucleotide triphosphate hydrolases"/>
    <property type="match status" value="1"/>
</dbReference>
<dbReference type="PANTHER" id="PTHR47691:SF3">
    <property type="entry name" value="HTH-TYPE TRANSCRIPTIONAL REGULATOR RV0890C-RELATED"/>
    <property type="match status" value="1"/>
</dbReference>
<name>A0A3D9ZRI2_9ACTN</name>
<evidence type="ECO:0000313" key="2">
    <source>
        <dbReference type="EMBL" id="REF99821.1"/>
    </source>
</evidence>
<dbReference type="InterPro" id="IPR027417">
    <property type="entry name" value="P-loop_NTPase"/>
</dbReference>
<dbReference type="PANTHER" id="PTHR47691">
    <property type="entry name" value="REGULATOR-RELATED"/>
    <property type="match status" value="1"/>
</dbReference>
<comment type="caution">
    <text evidence="2">The sequence shown here is derived from an EMBL/GenBank/DDBJ whole genome shotgun (WGS) entry which is preliminary data.</text>
</comment>
<keyword evidence="3" id="KW-1185">Reference proteome</keyword>
<dbReference type="Pfam" id="PF13424">
    <property type="entry name" value="TPR_12"/>
    <property type="match status" value="1"/>
</dbReference>
<evidence type="ECO:0000259" key="1">
    <source>
        <dbReference type="SMART" id="SM00382"/>
    </source>
</evidence>
<dbReference type="SUPFAM" id="SSF52540">
    <property type="entry name" value="P-loop containing nucleoside triphosphate hydrolases"/>
    <property type="match status" value="1"/>
</dbReference>